<name>A0A132F3Z7_9BURK</name>
<protein>
    <submittedName>
        <fullName evidence="2">Topoisomerase IV</fullName>
    </submittedName>
</protein>
<dbReference type="AlphaFoldDB" id="A0A132F3Z7"/>
<organism evidence="2 3">
    <name type="scientific">Burkholderia pseudomultivorans</name>
    <dbReference type="NCBI Taxonomy" id="1207504"/>
    <lineage>
        <taxon>Bacteria</taxon>
        <taxon>Pseudomonadati</taxon>
        <taxon>Pseudomonadota</taxon>
        <taxon>Betaproteobacteria</taxon>
        <taxon>Burkholderiales</taxon>
        <taxon>Burkholderiaceae</taxon>
        <taxon>Burkholderia</taxon>
        <taxon>Burkholderia cepacia complex</taxon>
    </lineage>
</organism>
<dbReference type="EMBL" id="LPJX01000026">
    <property type="protein sequence ID" value="KWF68187.1"/>
    <property type="molecule type" value="Genomic_DNA"/>
</dbReference>
<evidence type="ECO:0000313" key="2">
    <source>
        <dbReference type="EMBL" id="KWF68187.1"/>
    </source>
</evidence>
<gene>
    <name evidence="2" type="ORF">WT57_15115</name>
</gene>
<keyword evidence="1" id="KW-0732">Signal</keyword>
<feature type="chain" id="PRO_5007291352" evidence="1">
    <location>
        <begin position="32"/>
        <end position="268"/>
    </location>
</feature>
<dbReference type="GO" id="GO:0016853">
    <property type="term" value="F:isomerase activity"/>
    <property type="evidence" value="ECO:0007669"/>
    <property type="project" value="UniProtKB-KW"/>
</dbReference>
<dbReference type="Proteomes" id="UP000061512">
    <property type="component" value="Unassembled WGS sequence"/>
</dbReference>
<comment type="caution">
    <text evidence="2">The sequence shown here is derived from an EMBL/GenBank/DDBJ whole genome shotgun (WGS) entry which is preliminary data.</text>
</comment>
<accession>A0A132F3Z7</accession>
<evidence type="ECO:0000313" key="3">
    <source>
        <dbReference type="Proteomes" id="UP000061512"/>
    </source>
</evidence>
<keyword evidence="2" id="KW-0413">Isomerase</keyword>
<dbReference type="RefSeq" id="WP_060298343.1">
    <property type="nucleotide sequence ID" value="NZ_LPJX01000026.1"/>
</dbReference>
<proteinExistence type="predicted"/>
<feature type="signal peptide" evidence="1">
    <location>
        <begin position="1"/>
        <end position="31"/>
    </location>
</feature>
<evidence type="ECO:0000256" key="1">
    <source>
        <dbReference type="SAM" id="SignalP"/>
    </source>
</evidence>
<reference evidence="2 3" key="1">
    <citation type="submission" date="2015-11" db="EMBL/GenBank/DDBJ databases">
        <title>Expanding the genomic diversity of Burkholderia species for the development of highly accurate diagnostics.</title>
        <authorList>
            <person name="Sahl J."/>
            <person name="Keim P."/>
            <person name="Wagner D."/>
        </authorList>
    </citation>
    <scope>NUCLEOTIDE SEQUENCE [LARGE SCALE GENOMIC DNA]</scope>
    <source>
        <strain evidence="2 3">MSMB574WGS</strain>
    </source>
</reference>
<sequence>MHFDTLKNRFRRFAAPLAALGALFAFPSAHAAGATDTERLLHGFMRDTYGAWRADLKGWQPGEGFNIYRPCASLRVGTPDGPRYLLAMCGATPDSERQGAQAMDAPGQSGTLDLYVLKPAADGRHLEAVLKKTDIASGNDGVPGGVSIERLGPHLFGFVEREGATLQGYSQSMRMIWLPRGDALVLAAPRINEALDNLGSLDCGQAKSRCETRSFAIAPDTTGSDDVYPLTVIETGTRGERDIHARYTVKFDAARGRYVVPKALREGY</sequence>